<protein>
    <submittedName>
        <fullName evidence="1">Uncharacterized protein</fullName>
    </submittedName>
</protein>
<sequence>MPFTNEELQTRLDQLDALMYRVEEEHGKSDVEQCLVLAKQVLSDFETFSNIVDAKTYDKVHFVYASFERLYTAIKEAASHAEYVSLTFSAEAEAASLLHLDS</sequence>
<dbReference type="EMBL" id="NQVN01000048">
    <property type="protein sequence ID" value="PIO96171.1"/>
    <property type="molecule type" value="Genomic_DNA"/>
</dbReference>
<proteinExistence type="predicted"/>
<name>A0A2G9WN82_9HYPH</name>
<evidence type="ECO:0000313" key="1">
    <source>
        <dbReference type="EMBL" id="PIO96171.1"/>
    </source>
</evidence>
<dbReference type="AlphaFoldDB" id="A0A2G9WN82"/>
<reference evidence="1 2" key="1">
    <citation type="submission" date="2017-08" db="EMBL/GenBank/DDBJ databases">
        <title>Pleomorphomonas carboxidotrophicus sp. nov., a new mesophilic hydrogenogenic carboxidotroph.</title>
        <authorList>
            <person name="Esquivel-Elizondo S."/>
            <person name="Krajmalnik-Brown R."/>
            <person name="Maldonado J."/>
        </authorList>
    </citation>
    <scope>NUCLEOTIDE SEQUENCE [LARGE SCALE GENOMIC DNA]</scope>
    <source>
        <strain evidence="1 2">SVCO-16</strain>
    </source>
</reference>
<organism evidence="1 2">
    <name type="scientific">Pleomorphomonas carboxyditropha</name>
    <dbReference type="NCBI Taxonomy" id="2023338"/>
    <lineage>
        <taxon>Bacteria</taxon>
        <taxon>Pseudomonadati</taxon>
        <taxon>Pseudomonadota</taxon>
        <taxon>Alphaproteobacteria</taxon>
        <taxon>Hyphomicrobiales</taxon>
        <taxon>Pleomorphomonadaceae</taxon>
        <taxon>Pleomorphomonas</taxon>
    </lineage>
</organism>
<keyword evidence="2" id="KW-1185">Reference proteome</keyword>
<evidence type="ECO:0000313" key="2">
    <source>
        <dbReference type="Proteomes" id="UP000231070"/>
    </source>
</evidence>
<gene>
    <name evidence="1" type="ORF">CJ014_26825</name>
</gene>
<dbReference type="RefSeq" id="WP_100083570.1">
    <property type="nucleotide sequence ID" value="NZ_NQVN01000048.1"/>
</dbReference>
<accession>A0A2G9WN82</accession>
<comment type="caution">
    <text evidence="1">The sequence shown here is derived from an EMBL/GenBank/DDBJ whole genome shotgun (WGS) entry which is preliminary data.</text>
</comment>
<dbReference type="Proteomes" id="UP000231070">
    <property type="component" value="Unassembled WGS sequence"/>
</dbReference>